<feature type="region of interest" description="Disordered" evidence="7">
    <location>
        <begin position="203"/>
        <end position="252"/>
    </location>
</feature>
<dbReference type="PANTHER" id="PTHR35800:SF1">
    <property type="entry name" value="RNA-BINDING PROTEIN KHPB"/>
    <property type="match status" value="1"/>
</dbReference>
<feature type="region of interest" description="Disordered" evidence="7">
    <location>
        <begin position="264"/>
        <end position="355"/>
    </location>
</feature>
<dbReference type="InterPro" id="IPR015946">
    <property type="entry name" value="KH_dom-like_a/b"/>
</dbReference>
<dbReference type="CDD" id="cd02414">
    <property type="entry name" value="KH-II_Jag"/>
    <property type="match status" value="1"/>
</dbReference>
<evidence type="ECO:0000313" key="9">
    <source>
        <dbReference type="EMBL" id="HIX47246.1"/>
    </source>
</evidence>
<reference evidence="9" key="2">
    <citation type="submission" date="2021-04" db="EMBL/GenBank/DDBJ databases">
        <authorList>
            <person name="Gilroy R."/>
        </authorList>
    </citation>
    <scope>NUCLEOTIDE SEQUENCE</scope>
    <source>
        <strain evidence="9">26628</strain>
    </source>
</reference>
<dbReference type="GO" id="GO:0005737">
    <property type="term" value="C:cytoplasm"/>
    <property type="evidence" value="ECO:0007669"/>
    <property type="project" value="UniProtKB-SubCell"/>
</dbReference>
<evidence type="ECO:0000256" key="6">
    <source>
        <dbReference type="HAMAP-Rule" id="MF_00867"/>
    </source>
</evidence>
<reference evidence="9" key="1">
    <citation type="journal article" date="2021" name="PeerJ">
        <title>Extensive microbial diversity within the chicken gut microbiome revealed by metagenomics and culture.</title>
        <authorList>
            <person name="Gilroy R."/>
            <person name="Ravi A."/>
            <person name="Getino M."/>
            <person name="Pursley I."/>
            <person name="Horton D.L."/>
            <person name="Alikhan N.F."/>
            <person name="Baker D."/>
            <person name="Gharbi K."/>
            <person name="Hall N."/>
            <person name="Watson M."/>
            <person name="Adriaenssens E.M."/>
            <person name="Foster-Nyarko E."/>
            <person name="Jarju S."/>
            <person name="Secka A."/>
            <person name="Antonio M."/>
            <person name="Oren A."/>
            <person name="Chaudhuri R.R."/>
            <person name="La Ragione R."/>
            <person name="Hildebrand F."/>
            <person name="Pallen M.J."/>
        </authorList>
    </citation>
    <scope>NUCLEOTIDE SEQUENCE</scope>
    <source>
        <strain evidence="9">26628</strain>
    </source>
</reference>
<evidence type="ECO:0000256" key="7">
    <source>
        <dbReference type="SAM" id="MobiDB-lite"/>
    </source>
</evidence>
<dbReference type="GO" id="GO:0071555">
    <property type="term" value="P:cell wall organization"/>
    <property type="evidence" value="ECO:0007669"/>
    <property type="project" value="UniProtKB-KW"/>
</dbReference>
<dbReference type="Gene3D" id="3.30.1370.50">
    <property type="entry name" value="R3H-like domain"/>
    <property type="match status" value="1"/>
</dbReference>
<feature type="compositionally biased region" description="Basic and acidic residues" evidence="7">
    <location>
        <begin position="264"/>
        <end position="315"/>
    </location>
</feature>
<comment type="caution">
    <text evidence="9">The sequence shown here is derived from an EMBL/GenBank/DDBJ whole genome shotgun (WGS) entry which is preliminary data.</text>
</comment>
<comment type="subunit">
    <text evidence="6">Forms a complex with KhpA.</text>
</comment>
<dbReference type="InterPro" id="IPR032782">
    <property type="entry name" value="KhpB_N"/>
</dbReference>
<dbReference type="SUPFAM" id="SSF82708">
    <property type="entry name" value="R3H domain"/>
    <property type="match status" value="1"/>
</dbReference>
<comment type="domain">
    <text evidence="6">Has an N-terminal Jag-N domain and 2 RNA-binding domains (KH and R3H).</text>
</comment>
<keyword evidence="4 6" id="KW-0143">Chaperone</keyword>
<keyword evidence="3 6" id="KW-0133">Cell shape</keyword>
<dbReference type="PROSITE" id="PS51061">
    <property type="entry name" value="R3H"/>
    <property type="match status" value="1"/>
</dbReference>
<name>A0A9D2ASB7_9FIRM</name>
<dbReference type="Gene3D" id="3.30.300.20">
    <property type="match status" value="1"/>
</dbReference>
<dbReference type="AlphaFoldDB" id="A0A9D2ASB7"/>
<dbReference type="Proteomes" id="UP000824249">
    <property type="component" value="Unassembled WGS sequence"/>
</dbReference>
<evidence type="ECO:0000256" key="3">
    <source>
        <dbReference type="ARBA" id="ARBA00022960"/>
    </source>
</evidence>
<dbReference type="Gene3D" id="3.30.30.80">
    <property type="entry name" value="probable RNA-binding protein from clostridium symbiosum atcc 14940"/>
    <property type="match status" value="1"/>
</dbReference>
<dbReference type="NCBIfam" id="NF041568">
    <property type="entry name" value="Jag_EloR"/>
    <property type="match status" value="1"/>
</dbReference>
<dbReference type="EMBL" id="DXFD01000091">
    <property type="protein sequence ID" value="HIX47246.1"/>
    <property type="molecule type" value="Genomic_DNA"/>
</dbReference>
<dbReference type="InterPro" id="IPR038247">
    <property type="entry name" value="Jag_N_dom_sf"/>
</dbReference>
<dbReference type="InterPro" id="IPR034079">
    <property type="entry name" value="R3H_KhpB"/>
</dbReference>
<comment type="caution">
    <text evidence="6">Lacks conserved residue(s) required for the propagation of feature annotation.</text>
</comment>
<comment type="function">
    <text evidence="6">A probable RNA chaperone. Forms a complex with KhpA which binds to cellular RNA and controls its expression. Plays a role in peptidoglycan (PG) homeostasis and cell length regulation.</text>
</comment>
<dbReference type="CDD" id="cd02644">
    <property type="entry name" value="R3H_jag"/>
    <property type="match status" value="1"/>
</dbReference>
<dbReference type="GO" id="GO:0003723">
    <property type="term" value="F:RNA binding"/>
    <property type="evidence" value="ECO:0007669"/>
    <property type="project" value="UniProtKB-UniRule"/>
</dbReference>
<dbReference type="PANTHER" id="PTHR35800">
    <property type="entry name" value="PROTEIN JAG"/>
    <property type="match status" value="1"/>
</dbReference>
<organism evidence="9 10">
    <name type="scientific">Candidatus Borkfalkia faecigallinarum</name>
    <dbReference type="NCBI Taxonomy" id="2838509"/>
    <lineage>
        <taxon>Bacteria</taxon>
        <taxon>Bacillati</taxon>
        <taxon>Bacillota</taxon>
        <taxon>Clostridia</taxon>
        <taxon>Christensenellales</taxon>
        <taxon>Christensenellaceae</taxon>
        <taxon>Candidatus Borkfalkia</taxon>
    </lineage>
</organism>
<dbReference type="InterPro" id="IPR038008">
    <property type="entry name" value="Jag_KH"/>
</dbReference>
<evidence type="ECO:0000256" key="5">
    <source>
        <dbReference type="ARBA" id="ARBA00023316"/>
    </source>
</evidence>
<comment type="similarity">
    <text evidence="6">Belongs to the KhpB RNA-binding protein family.</text>
</comment>
<evidence type="ECO:0000256" key="4">
    <source>
        <dbReference type="ARBA" id="ARBA00023186"/>
    </source>
</evidence>
<dbReference type="InterPro" id="IPR036867">
    <property type="entry name" value="R3H_dom_sf"/>
</dbReference>
<dbReference type="GO" id="GO:0009252">
    <property type="term" value="P:peptidoglycan biosynthetic process"/>
    <property type="evidence" value="ECO:0007669"/>
    <property type="project" value="UniProtKB-UniRule"/>
</dbReference>
<evidence type="ECO:0000256" key="2">
    <source>
        <dbReference type="ARBA" id="ARBA00022884"/>
    </source>
</evidence>
<protein>
    <recommendedName>
        <fullName evidence="6">RNA-binding protein KhpB</fullName>
    </recommendedName>
    <alternativeName>
        <fullName evidence="6">RNA-binding protein EloR</fullName>
    </alternativeName>
</protein>
<dbReference type="InterPro" id="IPR001374">
    <property type="entry name" value="R3H_dom"/>
</dbReference>
<dbReference type="SMART" id="SM00393">
    <property type="entry name" value="R3H"/>
    <property type="match status" value="1"/>
</dbReference>
<dbReference type="Pfam" id="PF14804">
    <property type="entry name" value="Jag_N"/>
    <property type="match status" value="1"/>
</dbReference>
<gene>
    <name evidence="6" type="primary">khpB</name>
    <name evidence="6" type="synonym">eloR</name>
    <name evidence="9" type="ORF">H9737_06125</name>
</gene>
<dbReference type="Pfam" id="PF01424">
    <property type="entry name" value="R3H"/>
    <property type="match status" value="1"/>
</dbReference>
<accession>A0A9D2ASB7</accession>
<dbReference type="GO" id="GO:0008360">
    <property type="term" value="P:regulation of cell shape"/>
    <property type="evidence" value="ECO:0007669"/>
    <property type="project" value="UniProtKB-KW"/>
</dbReference>
<dbReference type="SMART" id="SM01245">
    <property type="entry name" value="Jag_N"/>
    <property type="match status" value="1"/>
</dbReference>
<keyword evidence="1 6" id="KW-0963">Cytoplasm</keyword>
<dbReference type="InterPro" id="IPR039247">
    <property type="entry name" value="KhpB"/>
</dbReference>
<dbReference type="HAMAP" id="MF_00867">
    <property type="entry name" value="KhpB"/>
    <property type="match status" value="1"/>
</dbReference>
<feature type="domain" description="R3H" evidence="8">
    <location>
        <begin position="139"/>
        <end position="205"/>
    </location>
</feature>
<keyword evidence="5 6" id="KW-0961">Cell wall biogenesis/degradation</keyword>
<comment type="subcellular location">
    <subcellularLocation>
        <location evidence="6">Cytoplasm</location>
    </subcellularLocation>
</comment>
<evidence type="ECO:0000256" key="1">
    <source>
        <dbReference type="ARBA" id="ARBA00022490"/>
    </source>
</evidence>
<proteinExistence type="inferred from homology"/>
<keyword evidence="2 6" id="KW-0694">RNA-binding</keyword>
<evidence type="ECO:0000313" key="10">
    <source>
        <dbReference type="Proteomes" id="UP000824249"/>
    </source>
</evidence>
<feature type="compositionally biased region" description="Basic and acidic residues" evidence="7">
    <location>
        <begin position="209"/>
        <end position="252"/>
    </location>
</feature>
<sequence length="355" mass="40701">MTEMEFTGKTVDEAIATGLQTMGLKREEADIVVLEEGKKGGLFSKGIKACVRISRKKTDGERAVAFLEGVFDILHVTATTEMDENAENTRINVITPNTYALIGHRGEVLDSLQVLAGAVANIGREEYKRVVVDCEGYRDKREQTLRRLANKLAEKAVRLGRKVAIEPMTPYERRIIHSTLADSTEVKTTSEGKEPNRFVVVIPNNLRPGADRPDRRGARPRFGENRGNFDRRPRPYPSRRRDGYEKRDYDKRDGFEARDGYEKREGYEKRDSYEKREGYDRRESYDKRDGYEKRGNYDRRGGYDRRRDDRRDRPRASGLPRSKRQPYFGTYLGNSNDLNKGNDAADPSGTDNGEK</sequence>
<evidence type="ECO:0000259" key="8">
    <source>
        <dbReference type="PROSITE" id="PS51061"/>
    </source>
</evidence>